<dbReference type="GO" id="GO:0030619">
    <property type="term" value="F:U1 snRNA binding"/>
    <property type="evidence" value="ECO:0007669"/>
    <property type="project" value="EnsemblFungi"/>
</dbReference>
<protein>
    <submittedName>
        <fullName evidence="3">U1 small nuclear ribonucleoprotein A</fullName>
    </submittedName>
</protein>
<sequence>MKQENIKTLYLQNLPRRPVNKESFIRNLLKCINRNNIYVLNPSKPIPASIDFNEYNELKESQDKNLYLDESLGLISISLSRSLRLRNQGFLTFESHELAQSFMDRYQNNKLKVSGRIINISFAKKESFLGLYLDNERVLQKALRTKYRKEDLENNQHKLETLKLRRKQRRLRSKLRSKGVDDEQIKAAVTGLTQKVTATINEKKPVSLALKQETRPPKHDNEKLVEPNSILLLTDLPSGCTSDQIKVNIPTKELKEIRLVSVRNVAFVEYEDIEAATVALKEMVPKLTKLGNNIKVTYAKK</sequence>
<dbReference type="InterPro" id="IPR012677">
    <property type="entry name" value="Nucleotide-bd_a/b_plait_sf"/>
</dbReference>
<dbReference type="SUPFAM" id="SSF54928">
    <property type="entry name" value="RNA-binding domain, RBD"/>
    <property type="match status" value="2"/>
</dbReference>
<organism evidence="3 4">
    <name type="scientific">Candida glabrata</name>
    <name type="common">Yeast</name>
    <name type="synonym">Torulopsis glabrata</name>
    <dbReference type="NCBI Taxonomy" id="5478"/>
    <lineage>
        <taxon>Eukaryota</taxon>
        <taxon>Fungi</taxon>
        <taxon>Dikarya</taxon>
        <taxon>Ascomycota</taxon>
        <taxon>Saccharomycotina</taxon>
        <taxon>Saccharomycetes</taxon>
        <taxon>Saccharomycetales</taxon>
        <taxon>Saccharomycetaceae</taxon>
        <taxon>Nakaseomyces</taxon>
    </lineage>
</organism>
<accession>A0A0W0E1V9</accession>
<keyword evidence="3" id="KW-0687">Ribonucleoprotein</keyword>
<dbReference type="EMBL" id="LLZZ01000130">
    <property type="protein sequence ID" value="KTB01738.1"/>
    <property type="molecule type" value="Genomic_DNA"/>
</dbReference>
<evidence type="ECO:0000256" key="1">
    <source>
        <dbReference type="PROSITE-ProRule" id="PRU00176"/>
    </source>
</evidence>
<dbReference type="AlphaFoldDB" id="A0A0W0E1V9"/>
<keyword evidence="1" id="KW-0694">RNA-binding</keyword>
<dbReference type="VEuPathDB" id="FungiDB:GVI51_D01045"/>
<evidence type="ECO:0000313" key="3">
    <source>
        <dbReference type="EMBL" id="KTB01738.1"/>
    </source>
</evidence>
<reference evidence="3 4" key="1">
    <citation type="submission" date="2015-10" db="EMBL/GenBank/DDBJ databases">
        <title>Draft genomes sequences of Candida glabrata isolates 1A, 1B, 2A, 2B, 3A and 3B.</title>
        <authorList>
            <person name="Haavelsrud O.E."/>
            <person name="Gaustad P."/>
        </authorList>
    </citation>
    <scope>NUCLEOTIDE SEQUENCE [LARGE SCALE GENOMIC DNA]</scope>
    <source>
        <strain evidence="3">910700640</strain>
    </source>
</reference>
<evidence type="ECO:0000259" key="2">
    <source>
        <dbReference type="PROSITE" id="PS50102"/>
    </source>
</evidence>
<dbReference type="SMART" id="SM00360">
    <property type="entry name" value="RRM"/>
    <property type="match status" value="2"/>
</dbReference>
<dbReference type="VEuPathDB" id="FungiDB:GWK60_D01265"/>
<comment type="caution">
    <text evidence="3">The sequence shown here is derived from an EMBL/GenBank/DDBJ whole genome shotgun (WGS) entry which is preliminary data.</text>
</comment>
<dbReference type="GO" id="GO:0005685">
    <property type="term" value="C:U1 snRNP"/>
    <property type="evidence" value="ECO:0007669"/>
    <property type="project" value="EnsemblFungi"/>
</dbReference>
<dbReference type="PROSITE" id="PS50102">
    <property type="entry name" value="RRM"/>
    <property type="match status" value="2"/>
</dbReference>
<dbReference type="VEuPathDB" id="FungiDB:CAGL0D01166g"/>
<name>A0A0W0E1V9_CANGB</name>
<dbReference type="InterPro" id="IPR000504">
    <property type="entry name" value="RRM_dom"/>
</dbReference>
<gene>
    <name evidence="3" type="ORF">AO440_000656</name>
</gene>
<evidence type="ECO:0000313" key="4">
    <source>
        <dbReference type="Proteomes" id="UP000054886"/>
    </source>
</evidence>
<proteinExistence type="predicted"/>
<dbReference type="Proteomes" id="UP000054886">
    <property type="component" value="Unassembled WGS sequence"/>
</dbReference>
<dbReference type="VEuPathDB" id="FungiDB:B1J91_D01166g"/>
<dbReference type="GO" id="GO:0000398">
    <property type="term" value="P:mRNA splicing, via spliceosome"/>
    <property type="evidence" value="ECO:0007669"/>
    <property type="project" value="EnsemblFungi"/>
</dbReference>
<dbReference type="GO" id="GO:0071004">
    <property type="term" value="C:U2-type prespliceosome"/>
    <property type="evidence" value="ECO:0007669"/>
    <property type="project" value="EnsemblFungi"/>
</dbReference>
<dbReference type="Gene3D" id="3.30.70.330">
    <property type="match status" value="2"/>
</dbReference>
<feature type="domain" description="RRM" evidence="2">
    <location>
        <begin position="229"/>
        <end position="301"/>
    </location>
</feature>
<feature type="domain" description="RRM" evidence="2">
    <location>
        <begin position="7"/>
        <end position="125"/>
    </location>
</feature>
<dbReference type="CDD" id="cd12247">
    <property type="entry name" value="RRM2_U1A_like"/>
    <property type="match status" value="1"/>
</dbReference>
<dbReference type="InterPro" id="IPR035979">
    <property type="entry name" value="RBD_domain_sf"/>
</dbReference>